<reference evidence="4" key="1">
    <citation type="journal article" date="2019" name="Int. J. Syst. Evol. Microbiol.">
        <title>The Global Catalogue of Microorganisms (GCM) 10K type strain sequencing project: providing services to taxonomists for standard genome sequencing and annotation.</title>
        <authorList>
            <consortium name="The Broad Institute Genomics Platform"/>
            <consortium name="The Broad Institute Genome Sequencing Center for Infectious Disease"/>
            <person name="Wu L."/>
            <person name="Ma J."/>
        </authorList>
    </citation>
    <scope>NUCLEOTIDE SEQUENCE [LARGE SCALE GENOMIC DNA]</scope>
    <source>
        <strain evidence="4">CGMCC 1.9106</strain>
    </source>
</reference>
<dbReference type="Proteomes" id="UP001596392">
    <property type="component" value="Unassembled WGS sequence"/>
</dbReference>
<sequence>MKLRIALAALAVSAAAVLVAAPASAVPNMSLVSAVSAVDSTAEKSALASCPTGTRVLGGGGFISGGNRQVSFTRLQALGSSDDFTASAAEIGAYGSAWQVHAYAICGTAPAGLEYVSYLTLSDSSASKSATATCPAGKQLLSTGARVLNGGGRVIINSSIPAAGLASTTSTAYEAQGGFAGNWSLYSYGVCANPLPGLQLVSALVGPDSTDDVVGASCPVGKFTHGLGATMSTPAGQALYGGLYPSGALDQTVAVAMEDADGYAGNWSTRVYAICASCSGGDGGPHGRPAVTGGCRQPAADLPHPRTSIYGG</sequence>
<comment type="caution">
    <text evidence="3">The sequence shown here is derived from an EMBL/GenBank/DDBJ whole genome shotgun (WGS) entry which is preliminary data.</text>
</comment>
<feature type="signal peptide" evidence="2">
    <location>
        <begin position="1"/>
        <end position="25"/>
    </location>
</feature>
<gene>
    <name evidence="3" type="ORF">ACFQO7_16855</name>
</gene>
<feature type="chain" id="PRO_5047108060" description="Secreted protein" evidence="2">
    <location>
        <begin position="26"/>
        <end position="312"/>
    </location>
</feature>
<evidence type="ECO:0000256" key="2">
    <source>
        <dbReference type="SAM" id="SignalP"/>
    </source>
</evidence>
<accession>A0ABW2H0N2</accession>
<evidence type="ECO:0000256" key="1">
    <source>
        <dbReference type="SAM" id="MobiDB-lite"/>
    </source>
</evidence>
<keyword evidence="4" id="KW-1185">Reference proteome</keyword>
<evidence type="ECO:0008006" key="5">
    <source>
        <dbReference type="Google" id="ProtNLM"/>
    </source>
</evidence>
<proteinExistence type="predicted"/>
<evidence type="ECO:0000313" key="4">
    <source>
        <dbReference type="Proteomes" id="UP001596392"/>
    </source>
</evidence>
<name>A0ABW2H0N2_9ACTN</name>
<protein>
    <recommendedName>
        <fullName evidence="5">Secreted protein</fullName>
    </recommendedName>
</protein>
<keyword evidence="2" id="KW-0732">Signal</keyword>
<organism evidence="3 4">
    <name type="scientific">Catellatospora aurea</name>
    <dbReference type="NCBI Taxonomy" id="1337874"/>
    <lineage>
        <taxon>Bacteria</taxon>
        <taxon>Bacillati</taxon>
        <taxon>Actinomycetota</taxon>
        <taxon>Actinomycetes</taxon>
        <taxon>Micromonosporales</taxon>
        <taxon>Micromonosporaceae</taxon>
        <taxon>Catellatospora</taxon>
    </lineage>
</organism>
<evidence type="ECO:0000313" key="3">
    <source>
        <dbReference type="EMBL" id="MFC7244144.1"/>
    </source>
</evidence>
<feature type="region of interest" description="Disordered" evidence="1">
    <location>
        <begin position="286"/>
        <end position="312"/>
    </location>
</feature>
<dbReference type="RefSeq" id="WP_376807208.1">
    <property type="nucleotide sequence ID" value="NZ_JBHTAC010000015.1"/>
</dbReference>
<dbReference type="EMBL" id="JBHTAC010000015">
    <property type="protein sequence ID" value="MFC7244144.1"/>
    <property type="molecule type" value="Genomic_DNA"/>
</dbReference>